<dbReference type="Pfam" id="PF10014">
    <property type="entry name" value="2OG-Fe_Oxy_2"/>
    <property type="match status" value="1"/>
</dbReference>
<dbReference type="Proteomes" id="UP000298649">
    <property type="component" value="Chromosome linear"/>
</dbReference>
<evidence type="ECO:0000313" key="2">
    <source>
        <dbReference type="Proteomes" id="UP000298649"/>
    </source>
</evidence>
<dbReference type="Gene3D" id="2.60.120.620">
    <property type="entry name" value="q2cbj1_9rhob like domain"/>
    <property type="match status" value="1"/>
</dbReference>
<evidence type="ECO:0008006" key="3">
    <source>
        <dbReference type="Google" id="ProtNLM"/>
    </source>
</evidence>
<gene>
    <name evidence="1" type="ORF">CFBP7129_15860</name>
</gene>
<dbReference type="EMBL" id="CP039923">
    <property type="protein sequence ID" value="QCL95760.1"/>
    <property type="molecule type" value="Genomic_DNA"/>
</dbReference>
<dbReference type="GO" id="GO:0051213">
    <property type="term" value="F:dioxygenase activity"/>
    <property type="evidence" value="ECO:0007669"/>
    <property type="project" value="InterPro"/>
</dbReference>
<dbReference type="AlphaFoldDB" id="A0A4D7Z0D0"/>
<sequence length="245" mass="28247">MNTYDPNLAMFSKKPTFVYVNGNTFDHDARETSASRDHIEIQNEFDQVEIDKYMKNGETYRLRRLTKYVADTKTRSFEALENQIFFQGYDLNSYGSGIKREYPQLSPSLVNNQVLQRLSFACLDAIQPLHKETKWTVGVHFIRTVCTTDEMAKPSPDGAHQDGHDYLSISLIKRENIEGGATNILDINKNVVSDFLLENYLQTVLVNDKTMYHDALPIRRVDPNKNGIRDVIIIDYDIREDQQNG</sequence>
<proteinExistence type="predicted"/>
<reference evidence="1 2" key="1">
    <citation type="submission" date="2019-04" db="EMBL/GenBank/DDBJ databases">
        <title>Complete genome sequence of Agrobacterium tumefaciens CFBP7129.</title>
        <authorList>
            <person name="Haryono M."/>
            <person name="Lin Y.-C."/>
            <person name="Lai E.-M."/>
            <person name="Kuo C.-H."/>
        </authorList>
    </citation>
    <scope>NUCLEOTIDE SEQUENCE [LARGE SCALE GENOMIC DNA]</scope>
    <source>
        <strain evidence="1 2">CFBP7129</strain>
    </source>
</reference>
<evidence type="ECO:0000313" key="1">
    <source>
        <dbReference type="EMBL" id="QCL95760.1"/>
    </source>
</evidence>
<dbReference type="InterPro" id="IPR018724">
    <property type="entry name" value="2OG-Fe_dioxygenase"/>
</dbReference>
<organism evidence="1 2">
    <name type="scientific">Agrobacterium tumefaciens</name>
    <dbReference type="NCBI Taxonomy" id="358"/>
    <lineage>
        <taxon>Bacteria</taxon>
        <taxon>Pseudomonadati</taxon>
        <taxon>Pseudomonadota</taxon>
        <taxon>Alphaproteobacteria</taxon>
        <taxon>Hyphomicrobiales</taxon>
        <taxon>Rhizobiaceae</taxon>
        <taxon>Rhizobium/Agrobacterium group</taxon>
        <taxon>Agrobacterium</taxon>
        <taxon>Agrobacterium tumefaciens complex</taxon>
    </lineage>
</organism>
<protein>
    <recommendedName>
        <fullName evidence="3">2OG-Fe dioxygenase family protein</fullName>
    </recommendedName>
</protein>
<name>A0A4D7Z0D0_AGRTU</name>
<dbReference type="RefSeq" id="WP_137004661.1">
    <property type="nucleotide sequence ID" value="NZ_CP039923.1"/>
</dbReference>
<accession>A0A4D7Z0D0</accession>